<name>A0A0G4FD57_9ALVE</name>
<gene>
    <name evidence="1" type="ORF">Cvel_16450</name>
</gene>
<dbReference type="AlphaFoldDB" id="A0A0G4FD57"/>
<evidence type="ECO:0000313" key="1">
    <source>
        <dbReference type="EMBL" id="CEM11171.1"/>
    </source>
</evidence>
<organism evidence="1">
    <name type="scientific">Chromera velia CCMP2878</name>
    <dbReference type="NCBI Taxonomy" id="1169474"/>
    <lineage>
        <taxon>Eukaryota</taxon>
        <taxon>Sar</taxon>
        <taxon>Alveolata</taxon>
        <taxon>Colpodellida</taxon>
        <taxon>Chromeraceae</taxon>
        <taxon>Chromera</taxon>
    </lineage>
</organism>
<dbReference type="EMBL" id="CDMZ01000295">
    <property type="protein sequence ID" value="CEM11171.1"/>
    <property type="molecule type" value="Genomic_DNA"/>
</dbReference>
<proteinExistence type="predicted"/>
<accession>A0A0G4FD57</accession>
<dbReference type="VEuPathDB" id="CryptoDB:Cvel_16450"/>
<reference evidence="1" key="1">
    <citation type="submission" date="2014-11" db="EMBL/GenBank/DDBJ databases">
        <authorList>
            <person name="Otto D Thomas"/>
            <person name="Naeem Raeece"/>
        </authorList>
    </citation>
    <scope>NUCLEOTIDE SEQUENCE</scope>
</reference>
<protein>
    <submittedName>
        <fullName evidence="1">Uncharacterized protein</fullName>
    </submittedName>
</protein>
<sequence>MQHEAKSLDEWLCTFRSAALRGVLTLKRGEAPRNRVAEKAYKLFKNCRTFFQKCKQSGVLETQASPLFADDWITDTTRPTLSS</sequence>